<accession>A0A0G1EYS3</accession>
<dbReference type="GO" id="GO:0006605">
    <property type="term" value="P:protein targeting"/>
    <property type="evidence" value="ECO:0007669"/>
    <property type="project" value="InterPro"/>
</dbReference>
<evidence type="ECO:0000256" key="3">
    <source>
        <dbReference type="ARBA" id="ARBA00023010"/>
    </source>
</evidence>
<dbReference type="GO" id="GO:0005524">
    <property type="term" value="F:ATP binding"/>
    <property type="evidence" value="ECO:0007669"/>
    <property type="project" value="InterPro"/>
</dbReference>
<organism evidence="6 7">
    <name type="scientific">Candidatus Beckwithbacteria bacterium GW2011_GWA2_43_10</name>
    <dbReference type="NCBI Taxonomy" id="1618369"/>
    <lineage>
        <taxon>Bacteria</taxon>
        <taxon>Candidatus Beckwithiibacteriota</taxon>
    </lineage>
</organism>
<reference evidence="6 7" key="1">
    <citation type="journal article" date="2015" name="Nature">
        <title>rRNA introns, odd ribosomes, and small enigmatic genomes across a large radiation of phyla.</title>
        <authorList>
            <person name="Brown C.T."/>
            <person name="Hug L.A."/>
            <person name="Thomas B.C."/>
            <person name="Sharon I."/>
            <person name="Castelle C.J."/>
            <person name="Singh A."/>
            <person name="Wilkins M.J."/>
            <person name="Williams K.H."/>
            <person name="Banfield J.F."/>
        </authorList>
    </citation>
    <scope>NUCLEOTIDE SEQUENCE [LARGE SCALE GENOMIC DNA]</scope>
</reference>
<dbReference type="PANTHER" id="PTHR30612:SF0">
    <property type="entry name" value="CHLOROPLAST PROTEIN-TRANSPORTING ATPASE"/>
    <property type="match status" value="1"/>
</dbReference>
<dbReference type="SUPFAM" id="SSF52540">
    <property type="entry name" value="P-loop containing nucleoside triphosphate hydrolases"/>
    <property type="match status" value="1"/>
</dbReference>
<dbReference type="InterPro" id="IPR011115">
    <property type="entry name" value="SecA_DEAD"/>
</dbReference>
<dbReference type="PROSITE" id="PS51192">
    <property type="entry name" value="HELICASE_ATP_BIND_1"/>
    <property type="match status" value="1"/>
</dbReference>
<keyword evidence="2" id="KW-0813">Transport</keyword>
<dbReference type="STRING" id="1618369.UV54_C0028G0011"/>
<dbReference type="CDD" id="cd17928">
    <property type="entry name" value="DEXDc_SecA"/>
    <property type="match status" value="1"/>
</dbReference>
<name>A0A0G1EYS3_9BACT</name>
<keyword evidence="3" id="KW-0811">Translocation</keyword>
<comment type="caution">
    <text evidence="6">The sequence shown here is derived from an EMBL/GenBank/DDBJ whole genome shotgun (WGS) entry which is preliminary data.</text>
</comment>
<dbReference type="PANTHER" id="PTHR30612">
    <property type="entry name" value="SECA INNER MEMBRANE COMPONENT OF SEC PROTEIN SECRETION SYSTEM"/>
    <property type="match status" value="1"/>
</dbReference>
<dbReference type="InterPro" id="IPR000185">
    <property type="entry name" value="SecA"/>
</dbReference>
<feature type="domain" description="SecA family profile" evidence="5">
    <location>
        <begin position="1"/>
        <end position="212"/>
    </location>
</feature>
<feature type="non-terminal residue" evidence="6">
    <location>
        <position position="212"/>
    </location>
</feature>
<dbReference type="InterPro" id="IPR027417">
    <property type="entry name" value="P-loop_NTPase"/>
</dbReference>
<dbReference type="GO" id="GO:0017038">
    <property type="term" value="P:protein import"/>
    <property type="evidence" value="ECO:0007669"/>
    <property type="project" value="InterPro"/>
</dbReference>
<keyword evidence="1" id="KW-0472">Membrane</keyword>
<dbReference type="GO" id="GO:0043952">
    <property type="term" value="P:protein transport by the Sec complex"/>
    <property type="evidence" value="ECO:0007669"/>
    <property type="project" value="TreeGrafter"/>
</dbReference>
<evidence type="ECO:0000256" key="1">
    <source>
        <dbReference type="ARBA" id="ARBA00022475"/>
    </source>
</evidence>
<dbReference type="GO" id="GO:0005829">
    <property type="term" value="C:cytosol"/>
    <property type="evidence" value="ECO:0007669"/>
    <property type="project" value="TreeGrafter"/>
</dbReference>
<keyword evidence="1" id="KW-1003">Cell membrane</keyword>
<dbReference type="Proteomes" id="UP000034213">
    <property type="component" value="Unassembled WGS sequence"/>
</dbReference>
<evidence type="ECO:0000256" key="2">
    <source>
        <dbReference type="ARBA" id="ARBA00022927"/>
    </source>
</evidence>
<evidence type="ECO:0000313" key="7">
    <source>
        <dbReference type="Proteomes" id="UP000034213"/>
    </source>
</evidence>
<dbReference type="GO" id="GO:0005886">
    <property type="term" value="C:plasma membrane"/>
    <property type="evidence" value="ECO:0007669"/>
    <property type="project" value="TreeGrafter"/>
</dbReference>
<evidence type="ECO:0000259" key="4">
    <source>
        <dbReference type="PROSITE" id="PS51192"/>
    </source>
</evidence>
<dbReference type="InterPro" id="IPR014018">
    <property type="entry name" value="SecA_motor_DEAD"/>
</dbReference>
<dbReference type="EMBL" id="LCEW01000028">
    <property type="protein sequence ID" value="KKS79783.1"/>
    <property type="molecule type" value="Genomic_DNA"/>
</dbReference>
<dbReference type="SMART" id="SM00957">
    <property type="entry name" value="SecA_DEAD"/>
    <property type="match status" value="1"/>
</dbReference>
<proteinExistence type="predicted"/>
<keyword evidence="2" id="KW-0653">Protein transport</keyword>
<dbReference type="Gene3D" id="3.40.50.300">
    <property type="entry name" value="P-loop containing nucleotide triphosphate hydrolases"/>
    <property type="match status" value="1"/>
</dbReference>
<dbReference type="PRINTS" id="PR00906">
    <property type="entry name" value="SECA"/>
</dbReference>
<dbReference type="GO" id="GO:0031522">
    <property type="term" value="C:cell envelope Sec protein transport complex"/>
    <property type="evidence" value="ECO:0007669"/>
    <property type="project" value="TreeGrafter"/>
</dbReference>
<evidence type="ECO:0000259" key="5">
    <source>
        <dbReference type="PROSITE" id="PS51196"/>
    </source>
</evidence>
<dbReference type="Pfam" id="PF07517">
    <property type="entry name" value="SecA_DEAD"/>
    <property type="match status" value="1"/>
</dbReference>
<dbReference type="AlphaFoldDB" id="A0A0G1EYS3"/>
<dbReference type="PROSITE" id="PS51196">
    <property type="entry name" value="SECA_MOTOR_DEAD"/>
    <property type="match status" value="1"/>
</dbReference>
<dbReference type="GO" id="GO:0006886">
    <property type="term" value="P:intracellular protein transport"/>
    <property type="evidence" value="ECO:0007669"/>
    <property type="project" value="InterPro"/>
</dbReference>
<sequence length="212" mass="23621">MVARINNLEPEFKRLADDQLGAKTFEFKERLSKGESLDDLLPEAFAAVREAAVRKVNLRPYDVQLLGGIALHRGQIAEMKTGEGKTLTAVLALYLNALGGNGAHLVTANDYLARRDAQWMGPIFAALGMTVGILQSGDEKSEVERNTAYQADIVYGTNSEFGFDYLRDNMVMRLKDRVQRGHSFAIIDEIDHVLIDQARTPLIISESLPEWK</sequence>
<gene>
    <name evidence="6" type="ORF">UV54_C0028G0011</name>
</gene>
<protein>
    <submittedName>
        <fullName evidence="6">Protein translocase subunit SecA</fullName>
    </submittedName>
</protein>
<dbReference type="InterPro" id="IPR014001">
    <property type="entry name" value="Helicase_ATP-bd"/>
</dbReference>
<evidence type="ECO:0000313" key="6">
    <source>
        <dbReference type="EMBL" id="KKS79783.1"/>
    </source>
</evidence>
<feature type="domain" description="Helicase ATP-binding" evidence="4">
    <location>
        <begin position="66"/>
        <end position="212"/>
    </location>
</feature>